<reference evidence="18" key="1">
    <citation type="journal article" date="2023" name="DNA Res.">
        <title>Chromosome-level genome assembly of Phrynocephalus forsythii using third-generation DNA sequencing and Hi-C analysis.</title>
        <authorList>
            <person name="Qi Y."/>
            <person name="Zhao W."/>
            <person name="Zhao Y."/>
            <person name="Niu C."/>
            <person name="Cao S."/>
            <person name="Zhang Y."/>
        </authorList>
    </citation>
    <scope>NUCLEOTIDE SEQUENCE</scope>
    <source>
        <tissue evidence="18">Muscle</tissue>
    </source>
</reference>
<feature type="region of interest" description="Disordered" evidence="14">
    <location>
        <begin position="1"/>
        <end position="24"/>
    </location>
</feature>
<comment type="subcellular location">
    <subcellularLocation>
        <location evidence="1">Membrane</location>
        <topology evidence="1">Single-pass type I membrane protein</topology>
    </subcellularLocation>
    <subcellularLocation>
        <location evidence="12">Synapse</location>
    </subcellularLocation>
</comment>
<dbReference type="SUPFAM" id="SSF52058">
    <property type="entry name" value="L domain-like"/>
    <property type="match status" value="1"/>
</dbReference>
<dbReference type="PROSITE" id="PS50853">
    <property type="entry name" value="FN3"/>
    <property type="match status" value="1"/>
</dbReference>
<dbReference type="Pfam" id="PF07679">
    <property type="entry name" value="I-set"/>
    <property type="match status" value="1"/>
</dbReference>
<evidence type="ECO:0000256" key="3">
    <source>
        <dbReference type="ARBA" id="ARBA00022692"/>
    </source>
</evidence>
<evidence type="ECO:0000256" key="6">
    <source>
        <dbReference type="ARBA" id="ARBA00022989"/>
    </source>
</evidence>
<feature type="compositionally biased region" description="Basic and acidic residues" evidence="14">
    <location>
        <begin position="703"/>
        <end position="712"/>
    </location>
</feature>
<evidence type="ECO:0000313" key="19">
    <source>
        <dbReference type="Proteomes" id="UP001142489"/>
    </source>
</evidence>
<keyword evidence="6 15" id="KW-1133">Transmembrane helix</keyword>
<evidence type="ECO:0008006" key="20">
    <source>
        <dbReference type="Google" id="ProtNLM"/>
    </source>
</evidence>
<evidence type="ECO:0000256" key="10">
    <source>
        <dbReference type="ARBA" id="ARBA00023180"/>
    </source>
</evidence>
<feature type="region of interest" description="Disordered" evidence="14">
    <location>
        <begin position="657"/>
        <end position="733"/>
    </location>
</feature>
<sequence length="733" mass="79604">MGGGGGGAAPEEERPGSGASEAAPRLRAPAAAAAQGLPVGVTAMEGLLLCLLALLGSLAARAQVCPKRCMCQNLSPSLAILCTKTGLLFVPTVIDRRTVELRLTDNFITVIRRKDFANMNSLVHLTLSRNTISQILPFAFADLRGLRALHLDNNRLLLIGSEQLKGLPNLRHLILSNNQLHSISPGAFDDFAGTLEDLDLSYNNLAQVPWETIRRLNNVNSLNLDHNLIDYVPEGVFTNLLKLARLDMTSNKLKKIPPDPLFLRIPVYAKSKGSPLSSLVLSFGGNPLHCNCELLWLRRLTREDDLETCASPPDLLGKYFWTIPEEEFICETPFITRHTGHLVVTEGEGAVLRCRGVGDPEPTIHWVSREGKVVANTSRTISYDNGTLEILIATVQDTGNFTCIASNAAGEATTSIELVVHPLPHQSNHTDPKDPEAVGPSDILTSAKAALPASANETGSSQDKGVVVSEVTSSSVLVHWYPPWHVPGIRMYQIQYNSSSDDILVYRMIPPSHKAFLVKDLASGRDYHLCVLAVYDDGVTSLTATRGLGCAHFSTLPDALQCHSLHTQFLGGTMIIIIGGIIVASVLVFIIILMIRYKVYSGQDEHKKAKVSNVYSQTNGSQPPSGPALPCSASRPEGWGRELAGAARVRRDCSVPALSKDYEKGSRGPQPNVGPEETPSPRQRRRWSRTHIDLHSYSGPDPDACRGEDGPDPHPVPPAGERKNGSEWTDVKI</sequence>
<dbReference type="GO" id="GO:0045202">
    <property type="term" value="C:synapse"/>
    <property type="evidence" value="ECO:0007669"/>
    <property type="project" value="UniProtKB-SubCell"/>
</dbReference>
<dbReference type="InterPro" id="IPR000483">
    <property type="entry name" value="Cys-rich_flank_reg_C"/>
</dbReference>
<keyword evidence="9" id="KW-1015">Disulfide bond</keyword>
<dbReference type="InterPro" id="IPR036179">
    <property type="entry name" value="Ig-like_dom_sf"/>
</dbReference>
<protein>
    <recommendedName>
        <fullName evidence="20">Leucine-rich repeat and fibronectin type III domain-containing protein 1-like protein</fullName>
    </recommendedName>
</protein>
<dbReference type="SMART" id="SM00369">
    <property type="entry name" value="LRR_TYP"/>
    <property type="match status" value="6"/>
</dbReference>
<dbReference type="InterPro" id="IPR003598">
    <property type="entry name" value="Ig_sub2"/>
</dbReference>
<dbReference type="FunFam" id="2.60.40.10:FF:000235">
    <property type="entry name" value="Leucine-rich repeat and fibronectin type III domain-containing 2"/>
    <property type="match status" value="1"/>
</dbReference>
<comment type="similarity">
    <text evidence="13">Belongs to the LRFN family.</text>
</comment>
<dbReference type="InterPro" id="IPR001611">
    <property type="entry name" value="Leu-rich_rpt"/>
</dbReference>
<keyword evidence="2" id="KW-0433">Leucine-rich repeat</keyword>
<dbReference type="FunFam" id="2.60.40.10:FF:000091">
    <property type="entry name" value="Leucine-rich repeat and fibronectin type III domain-containing protein 1"/>
    <property type="match status" value="1"/>
</dbReference>
<evidence type="ECO:0000256" key="12">
    <source>
        <dbReference type="ARBA" id="ARBA00034103"/>
    </source>
</evidence>
<keyword evidence="8 15" id="KW-0472">Membrane</keyword>
<evidence type="ECO:0000259" key="16">
    <source>
        <dbReference type="PROSITE" id="PS50835"/>
    </source>
</evidence>
<evidence type="ECO:0000256" key="2">
    <source>
        <dbReference type="ARBA" id="ARBA00022614"/>
    </source>
</evidence>
<keyword evidence="11" id="KW-0393">Immunoglobulin domain</keyword>
<dbReference type="SUPFAM" id="SSF49265">
    <property type="entry name" value="Fibronectin type III"/>
    <property type="match status" value="1"/>
</dbReference>
<evidence type="ECO:0000256" key="13">
    <source>
        <dbReference type="ARBA" id="ARBA00038433"/>
    </source>
</evidence>
<dbReference type="FunFam" id="3.80.10.10:FF:000016">
    <property type="entry name" value="Leucine-rich repeat and fibronectin type III domain-containing protein 1"/>
    <property type="match status" value="1"/>
</dbReference>
<keyword evidence="3 15" id="KW-0812">Transmembrane</keyword>
<accession>A0A9Q1AQC7</accession>
<dbReference type="InterPro" id="IPR003591">
    <property type="entry name" value="Leu-rich_rpt_typical-subtyp"/>
</dbReference>
<dbReference type="SMART" id="SM00408">
    <property type="entry name" value="IGc2"/>
    <property type="match status" value="1"/>
</dbReference>
<dbReference type="Pfam" id="PF13855">
    <property type="entry name" value="LRR_8"/>
    <property type="match status" value="2"/>
</dbReference>
<evidence type="ECO:0000256" key="8">
    <source>
        <dbReference type="ARBA" id="ARBA00023136"/>
    </source>
</evidence>
<dbReference type="InterPro" id="IPR003961">
    <property type="entry name" value="FN3_dom"/>
</dbReference>
<dbReference type="InterPro" id="IPR013098">
    <property type="entry name" value="Ig_I-set"/>
</dbReference>
<evidence type="ECO:0000256" key="15">
    <source>
        <dbReference type="SAM" id="Phobius"/>
    </source>
</evidence>
<evidence type="ECO:0000256" key="1">
    <source>
        <dbReference type="ARBA" id="ARBA00004479"/>
    </source>
</evidence>
<evidence type="ECO:0000259" key="17">
    <source>
        <dbReference type="PROSITE" id="PS50853"/>
    </source>
</evidence>
<dbReference type="InterPro" id="IPR007110">
    <property type="entry name" value="Ig-like_dom"/>
</dbReference>
<keyword evidence="5" id="KW-0677">Repeat</keyword>
<name>A0A9Q1AQC7_9SAUR</name>
<evidence type="ECO:0000256" key="5">
    <source>
        <dbReference type="ARBA" id="ARBA00022737"/>
    </source>
</evidence>
<dbReference type="PANTHER" id="PTHR45842">
    <property type="entry name" value="SYNAPTIC ADHESION-LIKE MOLECULE SALM"/>
    <property type="match status" value="1"/>
</dbReference>
<dbReference type="SMART" id="SM00060">
    <property type="entry name" value="FN3"/>
    <property type="match status" value="1"/>
</dbReference>
<feature type="region of interest" description="Disordered" evidence="14">
    <location>
        <begin position="613"/>
        <end position="635"/>
    </location>
</feature>
<dbReference type="PROSITE" id="PS51450">
    <property type="entry name" value="LRR"/>
    <property type="match status" value="1"/>
</dbReference>
<evidence type="ECO:0000256" key="7">
    <source>
        <dbReference type="ARBA" id="ARBA00023018"/>
    </source>
</evidence>
<feature type="domain" description="Fibronectin type-III" evidence="17">
    <location>
        <begin position="462"/>
        <end position="558"/>
    </location>
</feature>
<dbReference type="InterPro" id="IPR032675">
    <property type="entry name" value="LRR_dom_sf"/>
</dbReference>
<dbReference type="Gene3D" id="2.60.40.10">
    <property type="entry name" value="Immunoglobulins"/>
    <property type="match status" value="2"/>
</dbReference>
<keyword evidence="10" id="KW-0325">Glycoprotein</keyword>
<dbReference type="FunFam" id="3.80.10.10:FF:000019">
    <property type="entry name" value="leucine-rich repeat and fibronectin type III domain-containing protein 1"/>
    <property type="match status" value="1"/>
</dbReference>
<dbReference type="SMART" id="SM00409">
    <property type="entry name" value="IG"/>
    <property type="match status" value="1"/>
</dbReference>
<dbReference type="InterPro" id="IPR050467">
    <property type="entry name" value="LRFN"/>
</dbReference>
<keyword evidence="4" id="KW-0732">Signal</keyword>
<gene>
    <name evidence="18" type="ORF">JRQ81_011632</name>
</gene>
<comment type="caution">
    <text evidence="18">The sequence shown here is derived from an EMBL/GenBank/DDBJ whole genome shotgun (WGS) entry which is preliminary data.</text>
</comment>
<dbReference type="Pfam" id="PF00041">
    <property type="entry name" value="fn3"/>
    <property type="match status" value="1"/>
</dbReference>
<dbReference type="SUPFAM" id="SSF48726">
    <property type="entry name" value="Immunoglobulin"/>
    <property type="match status" value="1"/>
</dbReference>
<dbReference type="AlphaFoldDB" id="A0A9Q1AQC7"/>
<evidence type="ECO:0000256" key="11">
    <source>
        <dbReference type="ARBA" id="ARBA00023319"/>
    </source>
</evidence>
<keyword evidence="19" id="KW-1185">Reference proteome</keyword>
<dbReference type="PROSITE" id="PS50835">
    <property type="entry name" value="IG_LIKE"/>
    <property type="match status" value="1"/>
</dbReference>
<dbReference type="InterPro" id="IPR036116">
    <property type="entry name" value="FN3_sf"/>
</dbReference>
<dbReference type="Gene3D" id="3.80.10.10">
    <property type="entry name" value="Ribonuclease Inhibitor"/>
    <property type="match status" value="2"/>
</dbReference>
<evidence type="ECO:0000256" key="14">
    <source>
        <dbReference type="SAM" id="MobiDB-lite"/>
    </source>
</evidence>
<dbReference type="EMBL" id="JAPFRF010000023">
    <property type="protein sequence ID" value="KAJ7304108.1"/>
    <property type="molecule type" value="Genomic_DNA"/>
</dbReference>
<feature type="compositionally biased region" description="Basic and acidic residues" evidence="14">
    <location>
        <begin position="720"/>
        <end position="733"/>
    </location>
</feature>
<evidence type="ECO:0000256" key="4">
    <source>
        <dbReference type="ARBA" id="ARBA00022729"/>
    </source>
</evidence>
<dbReference type="InterPro" id="IPR003599">
    <property type="entry name" value="Ig_sub"/>
</dbReference>
<dbReference type="PANTHER" id="PTHR45842:SF20">
    <property type="entry name" value="LEUCINE-RICH REPEAT AND FIBRONECTIN TYPE III DOMAIN-CONTAINING PROTEIN 1-LIKE PROTEIN"/>
    <property type="match status" value="1"/>
</dbReference>
<dbReference type="Pfam" id="PF00560">
    <property type="entry name" value="LRR_1"/>
    <property type="match status" value="1"/>
</dbReference>
<dbReference type="Proteomes" id="UP001142489">
    <property type="component" value="Unassembled WGS sequence"/>
</dbReference>
<proteinExistence type="inferred from homology"/>
<feature type="compositionally biased region" description="Polar residues" evidence="14">
    <location>
        <begin position="613"/>
        <end position="623"/>
    </location>
</feature>
<keyword evidence="7" id="KW-0770">Synapse</keyword>
<dbReference type="OrthoDB" id="1394818at2759"/>
<evidence type="ECO:0000313" key="18">
    <source>
        <dbReference type="EMBL" id="KAJ7304108.1"/>
    </source>
</evidence>
<organism evidence="18 19">
    <name type="scientific">Phrynocephalus forsythii</name>
    <dbReference type="NCBI Taxonomy" id="171643"/>
    <lineage>
        <taxon>Eukaryota</taxon>
        <taxon>Metazoa</taxon>
        <taxon>Chordata</taxon>
        <taxon>Craniata</taxon>
        <taxon>Vertebrata</taxon>
        <taxon>Euteleostomi</taxon>
        <taxon>Lepidosauria</taxon>
        <taxon>Squamata</taxon>
        <taxon>Bifurcata</taxon>
        <taxon>Unidentata</taxon>
        <taxon>Episquamata</taxon>
        <taxon>Toxicofera</taxon>
        <taxon>Iguania</taxon>
        <taxon>Acrodonta</taxon>
        <taxon>Agamidae</taxon>
        <taxon>Agaminae</taxon>
        <taxon>Phrynocephalus</taxon>
    </lineage>
</organism>
<feature type="domain" description="Ig-like" evidence="16">
    <location>
        <begin position="333"/>
        <end position="419"/>
    </location>
</feature>
<evidence type="ECO:0000256" key="9">
    <source>
        <dbReference type="ARBA" id="ARBA00023157"/>
    </source>
</evidence>
<dbReference type="InterPro" id="IPR013783">
    <property type="entry name" value="Ig-like_fold"/>
</dbReference>
<dbReference type="GO" id="GO:0016020">
    <property type="term" value="C:membrane"/>
    <property type="evidence" value="ECO:0007669"/>
    <property type="project" value="UniProtKB-SubCell"/>
</dbReference>
<feature type="transmembrane region" description="Helical" evidence="15">
    <location>
        <begin position="569"/>
        <end position="595"/>
    </location>
</feature>
<dbReference type="SMART" id="SM00082">
    <property type="entry name" value="LRRCT"/>
    <property type="match status" value="1"/>
</dbReference>